<evidence type="ECO:0000256" key="1">
    <source>
        <dbReference type="ARBA" id="ARBA00004223"/>
    </source>
</evidence>
<dbReference type="PROSITE" id="PS00223">
    <property type="entry name" value="ANNEXIN_1"/>
    <property type="match status" value="5"/>
</dbReference>
<keyword evidence="6 12" id="KW-0677">Repeat</keyword>
<dbReference type="InterPro" id="IPR001464">
    <property type="entry name" value="Annexin"/>
</dbReference>
<dbReference type="GO" id="GO:0006816">
    <property type="term" value="P:calcium ion transport"/>
    <property type="evidence" value="ECO:0007669"/>
    <property type="project" value="TreeGrafter"/>
</dbReference>
<dbReference type="GO" id="GO:0042470">
    <property type="term" value="C:melanosome"/>
    <property type="evidence" value="ECO:0007669"/>
    <property type="project" value="UniProtKB-SubCell"/>
</dbReference>
<dbReference type="PANTHER" id="PTHR10502:SF19">
    <property type="entry name" value="ANNEXIN A6"/>
    <property type="match status" value="1"/>
</dbReference>
<accession>A0A2K6CJV0</accession>
<evidence type="ECO:0000313" key="14">
    <source>
        <dbReference type="Proteomes" id="UP000233120"/>
    </source>
</evidence>
<dbReference type="SMART" id="SM00335">
    <property type="entry name" value="ANX"/>
    <property type="match status" value="7"/>
</dbReference>
<dbReference type="FunFam" id="1.10.220.10:FF:000003">
    <property type="entry name" value="Annexin"/>
    <property type="match status" value="1"/>
</dbReference>
<evidence type="ECO:0000256" key="5">
    <source>
        <dbReference type="ARBA" id="ARBA00022553"/>
    </source>
</evidence>
<comment type="similarity">
    <text evidence="3 12">Belongs to the annexin family.</text>
</comment>
<dbReference type="PROSITE" id="PS51897">
    <property type="entry name" value="ANNEXIN_2"/>
    <property type="match status" value="7"/>
</dbReference>
<dbReference type="Gene3D" id="1.10.220.10">
    <property type="entry name" value="Annexin"/>
    <property type="match status" value="8"/>
</dbReference>
<evidence type="ECO:0000256" key="12">
    <source>
        <dbReference type="RuleBase" id="RU003540"/>
    </source>
</evidence>
<evidence type="ECO:0000256" key="8">
    <source>
        <dbReference type="ARBA" id="ARBA00022990"/>
    </source>
</evidence>
<dbReference type="Proteomes" id="UP000233120">
    <property type="component" value="Unassembled WGS sequence"/>
</dbReference>
<evidence type="ECO:0000256" key="10">
    <source>
        <dbReference type="ARBA" id="ARBA00023302"/>
    </source>
</evidence>
<keyword evidence="10 12" id="KW-0111">Calcium/phospholipid-binding</keyword>
<dbReference type="InterPro" id="IPR018252">
    <property type="entry name" value="Annexin_repeat_CS"/>
</dbReference>
<dbReference type="AlphaFoldDB" id="A0A2K6CJV0"/>
<keyword evidence="7 12" id="KW-0106">Calcium</keyword>
<dbReference type="GO" id="GO:0012506">
    <property type="term" value="C:vesicle membrane"/>
    <property type="evidence" value="ECO:0007669"/>
    <property type="project" value="TreeGrafter"/>
</dbReference>
<gene>
    <name evidence="13" type="primary">ANXA6</name>
</gene>
<dbReference type="PRINTS" id="PR00196">
    <property type="entry name" value="ANNEXIN"/>
</dbReference>
<dbReference type="InterPro" id="IPR037104">
    <property type="entry name" value="Annexin_sf"/>
</dbReference>
<dbReference type="Pfam" id="PF00191">
    <property type="entry name" value="Annexin"/>
    <property type="match status" value="7"/>
</dbReference>
<dbReference type="GO" id="GO:0051560">
    <property type="term" value="P:mitochondrial calcium ion homeostasis"/>
    <property type="evidence" value="ECO:0007669"/>
    <property type="project" value="TreeGrafter"/>
</dbReference>
<evidence type="ECO:0000313" key="13">
    <source>
        <dbReference type="Ensembl" id="ENSMNEP00000023936.1"/>
    </source>
</evidence>
<dbReference type="Ensembl" id="ENSMNET00000048202.1">
    <property type="protein sequence ID" value="ENSMNEP00000023936.1"/>
    <property type="gene ID" value="ENSMNEG00000035257.1"/>
</dbReference>
<dbReference type="FunFam" id="1.10.220.10:FF:000004">
    <property type="entry name" value="Annexin"/>
    <property type="match status" value="1"/>
</dbReference>
<comment type="subcellular location">
    <subcellularLocation>
        <location evidence="2">Cytoplasm</location>
    </subcellularLocation>
    <subcellularLocation>
        <location evidence="1">Melanosome</location>
    </subcellularLocation>
</comment>
<dbReference type="SUPFAM" id="SSF47874">
    <property type="entry name" value="Annexin"/>
    <property type="match status" value="2"/>
</dbReference>
<dbReference type="GO" id="GO:0005509">
    <property type="term" value="F:calcium ion binding"/>
    <property type="evidence" value="ECO:0007669"/>
    <property type="project" value="InterPro"/>
</dbReference>
<keyword evidence="14" id="KW-1185">Reference proteome</keyword>
<dbReference type="GO" id="GO:0005739">
    <property type="term" value="C:mitochondrion"/>
    <property type="evidence" value="ECO:0007669"/>
    <property type="project" value="GOC"/>
</dbReference>
<dbReference type="Bgee" id="ENSMNEG00000035257">
    <property type="expression patterns" value="Expressed in lymph node and 12 other cell types or tissues"/>
</dbReference>
<reference evidence="13" key="2">
    <citation type="submission" date="2025-09" db="UniProtKB">
        <authorList>
            <consortium name="Ensembl"/>
        </authorList>
    </citation>
    <scope>IDENTIFICATION</scope>
</reference>
<dbReference type="GO" id="GO:0005634">
    <property type="term" value="C:nucleus"/>
    <property type="evidence" value="ECO:0007669"/>
    <property type="project" value="TreeGrafter"/>
</dbReference>
<evidence type="ECO:0000256" key="11">
    <source>
        <dbReference type="ARBA" id="ARBA00025332"/>
    </source>
</evidence>
<sequence length="636" mass="71719">MGAKYRGSIHDFPGFDPNQDAEALYTAMKGFGSDKEAILDIITSRSNRQRQEICQSYKSLYGKDLIADLKYELTGKFERLIVGLMRPPAYCDAKEIKDAISGIGTDEKCLIEILASRTNEQMHQLVAAYKDAYERDLEADIIGDTSGHFQKMLVVLLQGTREEDDVVSEDLVQQDVQDLYEAGELKWGTDEAQFIYILGNRSKQHLRLVFDEYLKTTGKPIEASIRGELSGDFEKLMLAVVKCIRSTPEYFAERLFKAMKGLGTRDNTLIRIMVSRSELDMLDIREIFRTKYEKSLYSMIKNDTSGEYKKSLLKLCGGDDDAAGQFFPEAAQVAYQMWELSAVARVELKGTVRPANDFNPDADAKALRKAMKGLGTDEDTIIDIITHRSNAQRQQIRQTFKSHFGRDLMSDLKSEISGDLARLILGLMMPPAHYDAKQLKKAMEVQLAPEGLVSAGADYHKSLEDALSSDTSGHFRRILISLATVSEFMGLRSEIADTPSGDKTSLETRFMTILCTRSYPHLRRVFQEFIKMTNYDVEHTIKKEMSGDVRDAFVAIVQSVKNKPLFFADKLYKSMKGAGTDEKTLTRIMVSRSEIDLLNIRREFIEKYDKSLHQAIEGDTSGDFLKALLALCGGED</sequence>
<evidence type="ECO:0000256" key="9">
    <source>
        <dbReference type="ARBA" id="ARBA00023216"/>
    </source>
</evidence>
<dbReference type="PANTHER" id="PTHR10502">
    <property type="entry name" value="ANNEXIN"/>
    <property type="match status" value="1"/>
</dbReference>
<keyword evidence="4" id="KW-0963">Cytoplasm</keyword>
<dbReference type="InterPro" id="IPR002393">
    <property type="entry name" value="ANX6"/>
</dbReference>
<keyword evidence="5" id="KW-0597">Phosphoprotein</keyword>
<name>A0A2K6CJV0_MACNE</name>
<dbReference type="GO" id="GO:0001786">
    <property type="term" value="F:phosphatidylserine binding"/>
    <property type="evidence" value="ECO:0007669"/>
    <property type="project" value="TreeGrafter"/>
</dbReference>
<dbReference type="GO" id="GO:0005544">
    <property type="term" value="F:calcium-dependent phospholipid binding"/>
    <property type="evidence" value="ECO:0007669"/>
    <property type="project" value="UniProtKB-KW"/>
</dbReference>
<dbReference type="GeneTree" id="ENSGT00940000158770"/>
<dbReference type="FunFam" id="1.10.220.10:FF:000005">
    <property type="entry name" value="Annexin"/>
    <property type="match status" value="1"/>
</dbReference>
<keyword evidence="8" id="KW-0007">Acetylation</keyword>
<dbReference type="GO" id="GO:0097190">
    <property type="term" value="P:apoptotic signaling pathway"/>
    <property type="evidence" value="ECO:0007669"/>
    <property type="project" value="TreeGrafter"/>
</dbReference>
<dbReference type="FunFam" id="1.10.220.10:FF:000002">
    <property type="entry name" value="Annexin"/>
    <property type="match status" value="2"/>
</dbReference>
<reference evidence="13" key="1">
    <citation type="submission" date="2025-08" db="UniProtKB">
        <authorList>
            <consortium name="Ensembl"/>
        </authorList>
    </citation>
    <scope>IDENTIFICATION</scope>
</reference>
<evidence type="ECO:0000256" key="3">
    <source>
        <dbReference type="ARBA" id="ARBA00007831"/>
    </source>
</evidence>
<comment type="domain">
    <text evidence="12">A pair of annexin repeats may form one binding site for calcium and phospholipid.</text>
</comment>
<keyword evidence="9 12" id="KW-0041">Annexin</keyword>
<dbReference type="PRINTS" id="PR00202">
    <property type="entry name" value="ANNEXINVI"/>
</dbReference>
<evidence type="ECO:0000256" key="2">
    <source>
        <dbReference type="ARBA" id="ARBA00004496"/>
    </source>
</evidence>
<dbReference type="InterPro" id="IPR018502">
    <property type="entry name" value="Annexin_repeat"/>
</dbReference>
<evidence type="ECO:0000256" key="7">
    <source>
        <dbReference type="ARBA" id="ARBA00022837"/>
    </source>
</evidence>
<evidence type="ECO:0000256" key="6">
    <source>
        <dbReference type="ARBA" id="ARBA00022737"/>
    </source>
</evidence>
<dbReference type="GO" id="GO:0005886">
    <property type="term" value="C:plasma membrane"/>
    <property type="evidence" value="ECO:0007669"/>
    <property type="project" value="TreeGrafter"/>
</dbReference>
<organism evidence="13 14">
    <name type="scientific">Macaca nemestrina</name>
    <name type="common">Pig-tailed macaque</name>
    <dbReference type="NCBI Taxonomy" id="9545"/>
    <lineage>
        <taxon>Eukaryota</taxon>
        <taxon>Metazoa</taxon>
        <taxon>Chordata</taxon>
        <taxon>Craniata</taxon>
        <taxon>Vertebrata</taxon>
        <taxon>Euteleostomi</taxon>
        <taxon>Mammalia</taxon>
        <taxon>Eutheria</taxon>
        <taxon>Euarchontoglires</taxon>
        <taxon>Primates</taxon>
        <taxon>Haplorrhini</taxon>
        <taxon>Catarrhini</taxon>
        <taxon>Cercopithecidae</taxon>
        <taxon>Cercopithecinae</taxon>
        <taxon>Macaca</taxon>
    </lineage>
</organism>
<dbReference type="GO" id="GO:0051283">
    <property type="term" value="P:negative regulation of sequestering of calcium ion"/>
    <property type="evidence" value="ECO:0007669"/>
    <property type="project" value="TreeGrafter"/>
</dbReference>
<evidence type="ECO:0000256" key="4">
    <source>
        <dbReference type="ARBA" id="ARBA00022490"/>
    </source>
</evidence>
<proteinExistence type="inferred from homology"/>
<comment type="function">
    <text evidence="11">May associate with CD21. May regulate the release of Ca(2+) from intracellular stores.</text>
</comment>
<dbReference type="FunFam" id="1.10.220.10:FF:000001">
    <property type="entry name" value="Annexin"/>
    <property type="match status" value="2"/>
</dbReference>
<protein>
    <recommendedName>
        <fullName evidence="12">Annexin</fullName>
    </recommendedName>
</protein>